<gene>
    <name evidence="2" type="ORF">COHA_002300</name>
</gene>
<feature type="compositionally biased region" description="Low complexity" evidence="1">
    <location>
        <begin position="23"/>
        <end position="42"/>
    </location>
</feature>
<comment type="caution">
    <text evidence="2">The sequence shown here is derived from an EMBL/GenBank/DDBJ whole genome shotgun (WGS) entry which is preliminary data.</text>
</comment>
<evidence type="ECO:0000256" key="1">
    <source>
        <dbReference type="SAM" id="MobiDB-lite"/>
    </source>
</evidence>
<feature type="compositionally biased region" description="Acidic residues" evidence="1">
    <location>
        <begin position="57"/>
        <end position="78"/>
    </location>
</feature>
<sequence>MVAALVTATARPAVAGPPATVGRPQAARPRVPARPAFAAAQQQRRRRLAAPPRAAADEEDEFEDEEEDEEESDEEENAEMAPADEAWLQGALADARSPEPERRVLKLPFQRGLSAWEPAAAPQQLQQQADGAAAAVEATDTGRSEAAEMHELLQRLPGLQRSLRDAAQEGTGLLDLEAMKMTDYDVMRLPRKPEPELNEWDLRAKMEKRRRHEQETAEWNAARAAVGRYPSHGSDWRSDTRIQDTGDPTAPHYREWTHTQIWDLITLNGRNADPRDVAVWTLNPKALADAPAQDSGYQMDPEEYFASQGRLISEEDLQAIADSAGGGADADAILLSPDFDDFDPSLVGGFDGGFAAAGGGDGGGEDESF</sequence>
<proteinExistence type="predicted"/>
<accession>A0AAD5DUB3</accession>
<evidence type="ECO:0000313" key="2">
    <source>
        <dbReference type="EMBL" id="KAI7844165.1"/>
    </source>
</evidence>
<dbReference type="Proteomes" id="UP001205105">
    <property type="component" value="Unassembled WGS sequence"/>
</dbReference>
<feature type="region of interest" description="Disordered" evidence="1">
    <location>
        <begin position="1"/>
        <end position="100"/>
    </location>
</feature>
<protein>
    <submittedName>
        <fullName evidence="2">Uncharacterized protein</fullName>
    </submittedName>
</protein>
<name>A0AAD5DUB3_9CHLO</name>
<organism evidence="2 3">
    <name type="scientific">Chlorella ohadii</name>
    <dbReference type="NCBI Taxonomy" id="2649997"/>
    <lineage>
        <taxon>Eukaryota</taxon>
        <taxon>Viridiplantae</taxon>
        <taxon>Chlorophyta</taxon>
        <taxon>core chlorophytes</taxon>
        <taxon>Trebouxiophyceae</taxon>
        <taxon>Chlorellales</taxon>
        <taxon>Chlorellaceae</taxon>
        <taxon>Chlorella clade</taxon>
        <taxon>Chlorella</taxon>
    </lineage>
</organism>
<dbReference type="AlphaFoldDB" id="A0AAD5DUB3"/>
<evidence type="ECO:0000313" key="3">
    <source>
        <dbReference type="Proteomes" id="UP001205105"/>
    </source>
</evidence>
<keyword evidence="3" id="KW-1185">Reference proteome</keyword>
<reference evidence="2" key="1">
    <citation type="submission" date="2020-11" db="EMBL/GenBank/DDBJ databases">
        <title>Chlorella ohadii genome sequencing and assembly.</title>
        <authorList>
            <person name="Murik O."/>
            <person name="Treves H."/>
            <person name="Kedem I."/>
            <person name="Shotland Y."/>
            <person name="Kaplan A."/>
        </authorList>
    </citation>
    <scope>NUCLEOTIDE SEQUENCE</scope>
    <source>
        <strain evidence="2">1</strain>
    </source>
</reference>
<dbReference type="EMBL" id="JADXDR010000033">
    <property type="protein sequence ID" value="KAI7844165.1"/>
    <property type="molecule type" value="Genomic_DNA"/>
</dbReference>